<evidence type="ECO:0000313" key="2">
    <source>
        <dbReference type="EMBL" id="KAH6645542.1"/>
    </source>
</evidence>
<comment type="caution">
    <text evidence="2">The sequence shown here is derived from an EMBL/GenBank/DDBJ whole genome shotgun (WGS) entry which is preliminary data.</text>
</comment>
<gene>
    <name evidence="2" type="ORF">BKA67DRAFT_541753</name>
</gene>
<protein>
    <recommendedName>
        <fullName evidence="4">ANK_REP_REGION domain-containing protein</fullName>
    </recommendedName>
</protein>
<dbReference type="SMART" id="SM00248">
    <property type="entry name" value="ANK"/>
    <property type="match status" value="1"/>
</dbReference>
<dbReference type="SUPFAM" id="SSF48403">
    <property type="entry name" value="Ankyrin repeat"/>
    <property type="match status" value="1"/>
</dbReference>
<dbReference type="InterPro" id="IPR036770">
    <property type="entry name" value="Ankyrin_rpt-contain_sf"/>
</dbReference>
<proteinExistence type="predicted"/>
<dbReference type="GeneID" id="70129874"/>
<reference evidence="2" key="1">
    <citation type="journal article" date="2021" name="Nat. Commun.">
        <title>Genetic determinants of endophytism in the Arabidopsis root mycobiome.</title>
        <authorList>
            <person name="Mesny F."/>
            <person name="Miyauchi S."/>
            <person name="Thiergart T."/>
            <person name="Pickel B."/>
            <person name="Atanasova L."/>
            <person name="Karlsson M."/>
            <person name="Huettel B."/>
            <person name="Barry K.W."/>
            <person name="Haridas S."/>
            <person name="Chen C."/>
            <person name="Bauer D."/>
            <person name="Andreopoulos W."/>
            <person name="Pangilinan J."/>
            <person name="LaButti K."/>
            <person name="Riley R."/>
            <person name="Lipzen A."/>
            <person name="Clum A."/>
            <person name="Drula E."/>
            <person name="Henrissat B."/>
            <person name="Kohler A."/>
            <person name="Grigoriev I.V."/>
            <person name="Martin F.M."/>
            <person name="Hacquard S."/>
        </authorList>
    </citation>
    <scope>NUCLEOTIDE SEQUENCE</scope>
    <source>
        <strain evidence="2">MPI-SDFR-AT-0073</strain>
    </source>
</reference>
<dbReference type="RefSeq" id="XP_045952056.1">
    <property type="nucleotide sequence ID" value="XM_046100982.1"/>
</dbReference>
<dbReference type="PROSITE" id="PS50297">
    <property type="entry name" value="ANK_REP_REGION"/>
    <property type="match status" value="1"/>
</dbReference>
<organism evidence="2 3">
    <name type="scientific">Truncatella angustata</name>
    <dbReference type="NCBI Taxonomy" id="152316"/>
    <lineage>
        <taxon>Eukaryota</taxon>
        <taxon>Fungi</taxon>
        <taxon>Dikarya</taxon>
        <taxon>Ascomycota</taxon>
        <taxon>Pezizomycotina</taxon>
        <taxon>Sordariomycetes</taxon>
        <taxon>Xylariomycetidae</taxon>
        <taxon>Amphisphaeriales</taxon>
        <taxon>Sporocadaceae</taxon>
        <taxon>Truncatella</taxon>
    </lineage>
</organism>
<dbReference type="PROSITE" id="PS50088">
    <property type="entry name" value="ANK_REPEAT"/>
    <property type="match status" value="1"/>
</dbReference>
<dbReference type="Pfam" id="PF12796">
    <property type="entry name" value="Ank_2"/>
    <property type="match status" value="1"/>
</dbReference>
<keyword evidence="1" id="KW-0040">ANK repeat</keyword>
<accession>A0A9P8UB52</accession>
<sequence length="133" mass="14724">MGKMADLNAITSLHSRATRASKSVDDSTSPSRFGWTCMHLAAREGHIEAVRTLLDHSTEWMMSDTSALDALCLAVFGGQRLSCYQLGFRAMSPMPQVRINKIGPISAEFGTLFFRRIHMPQSLAILELPQPDD</sequence>
<dbReference type="InterPro" id="IPR002110">
    <property type="entry name" value="Ankyrin_rpt"/>
</dbReference>
<evidence type="ECO:0008006" key="4">
    <source>
        <dbReference type="Google" id="ProtNLM"/>
    </source>
</evidence>
<evidence type="ECO:0000256" key="1">
    <source>
        <dbReference type="PROSITE-ProRule" id="PRU00023"/>
    </source>
</evidence>
<dbReference type="Gene3D" id="1.25.40.20">
    <property type="entry name" value="Ankyrin repeat-containing domain"/>
    <property type="match status" value="1"/>
</dbReference>
<name>A0A9P8UB52_9PEZI</name>
<dbReference type="Proteomes" id="UP000758603">
    <property type="component" value="Unassembled WGS sequence"/>
</dbReference>
<dbReference type="EMBL" id="JAGPXC010000011">
    <property type="protein sequence ID" value="KAH6645542.1"/>
    <property type="molecule type" value="Genomic_DNA"/>
</dbReference>
<dbReference type="OrthoDB" id="426293at2759"/>
<dbReference type="AlphaFoldDB" id="A0A9P8UB52"/>
<feature type="repeat" description="ANK" evidence="1">
    <location>
        <begin position="33"/>
        <end position="65"/>
    </location>
</feature>
<evidence type="ECO:0000313" key="3">
    <source>
        <dbReference type="Proteomes" id="UP000758603"/>
    </source>
</evidence>
<keyword evidence="3" id="KW-1185">Reference proteome</keyword>